<evidence type="ECO:0000256" key="2">
    <source>
        <dbReference type="SAM" id="MobiDB-lite"/>
    </source>
</evidence>
<dbReference type="SUPFAM" id="SSF53474">
    <property type="entry name" value="alpha/beta-Hydrolases"/>
    <property type="match status" value="1"/>
</dbReference>
<reference evidence="4" key="1">
    <citation type="journal article" date="2021" name="Nat. Commun.">
        <title>Genetic determinants of endophytism in the Arabidopsis root mycobiome.</title>
        <authorList>
            <person name="Mesny F."/>
            <person name="Miyauchi S."/>
            <person name="Thiergart T."/>
            <person name="Pickel B."/>
            <person name="Atanasova L."/>
            <person name="Karlsson M."/>
            <person name="Huettel B."/>
            <person name="Barry K.W."/>
            <person name="Haridas S."/>
            <person name="Chen C."/>
            <person name="Bauer D."/>
            <person name="Andreopoulos W."/>
            <person name="Pangilinan J."/>
            <person name="LaButti K."/>
            <person name="Riley R."/>
            <person name="Lipzen A."/>
            <person name="Clum A."/>
            <person name="Drula E."/>
            <person name="Henrissat B."/>
            <person name="Kohler A."/>
            <person name="Grigoriev I.V."/>
            <person name="Martin F.M."/>
            <person name="Hacquard S."/>
        </authorList>
    </citation>
    <scope>NUCLEOTIDE SEQUENCE</scope>
    <source>
        <strain evidence="4">MPI-SDFR-AT-0120</strain>
    </source>
</reference>
<dbReference type="InterPro" id="IPR029058">
    <property type="entry name" value="AB_hydrolase_fold"/>
</dbReference>
<dbReference type="InterPro" id="IPR005645">
    <property type="entry name" value="FSH-like_dom"/>
</dbReference>
<protein>
    <submittedName>
        <fullName evidence="4">Serine hydrolase-domain-containing protein</fullName>
    </submittedName>
</protein>
<evidence type="ECO:0000256" key="1">
    <source>
        <dbReference type="ARBA" id="ARBA00022801"/>
    </source>
</evidence>
<dbReference type="GO" id="GO:0005634">
    <property type="term" value="C:nucleus"/>
    <property type="evidence" value="ECO:0007669"/>
    <property type="project" value="TreeGrafter"/>
</dbReference>
<dbReference type="GO" id="GO:0005737">
    <property type="term" value="C:cytoplasm"/>
    <property type="evidence" value="ECO:0007669"/>
    <property type="project" value="TreeGrafter"/>
</dbReference>
<dbReference type="GO" id="GO:0019748">
    <property type="term" value="P:secondary metabolic process"/>
    <property type="evidence" value="ECO:0007669"/>
    <property type="project" value="TreeGrafter"/>
</dbReference>
<dbReference type="Gene3D" id="3.40.50.1820">
    <property type="entry name" value="alpha/beta hydrolase"/>
    <property type="match status" value="1"/>
</dbReference>
<keyword evidence="1 4" id="KW-0378">Hydrolase</keyword>
<feature type="domain" description="Serine hydrolase" evidence="3">
    <location>
        <begin position="39"/>
        <end position="285"/>
    </location>
</feature>
<name>A0A8K0R0U1_9PLEO</name>
<dbReference type="InterPro" id="IPR050593">
    <property type="entry name" value="LovG"/>
</dbReference>
<sequence length="318" mass="34931">MPTRSPFAYLTYFRHLTPTHLSTRIHWSTMSAAPPPARPIKVLMLHGYTQSGPLFQAKTGALRKTLQKAFPAGCELVYPTAPIRLTPADESFLAGNGTSGDANNGGEDGKEKEEIDAWAWWRRKGEGEPYTYEGIELGLGHIAEVLKTQGPFDGVVGFSQGGACAAMLASLLEPGRREAFEAQYPNDGMRFPESFEADTGYVEGVIHAPLKFAVSYSGFAARGKNPYHAFYEPKIKTPVLHFLGTQDVVVEEARSLALVEACEHRDEKYVVYHPGGHFLPSTQKASVNALIGFIKEVLHGEDGDKKKEESVEDMDVPF</sequence>
<comment type="caution">
    <text evidence="4">The sequence shown here is derived from an EMBL/GenBank/DDBJ whole genome shotgun (WGS) entry which is preliminary data.</text>
</comment>
<dbReference type="Proteomes" id="UP000813461">
    <property type="component" value="Unassembled WGS sequence"/>
</dbReference>
<organism evidence="4 5">
    <name type="scientific">Paraphoma chrysanthemicola</name>
    <dbReference type="NCBI Taxonomy" id="798071"/>
    <lineage>
        <taxon>Eukaryota</taxon>
        <taxon>Fungi</taxon>
        <taxon>Dikarya</taxon>
        <taxon>Ascomycota</taxon>
        <taxon>Pezizomycotina</taxon>
        <taxon>Dothideomycetes</taxon>
        <taxon>Pleosporomycetidae</taxon>
        <taxon>Pleosporales</taxon>
        <taxon>Pleosporineae</taxon>
        <taxon>Phaeosphaeriaceae</taxon>
        <taxon>Paraphoma</taxon>
    </lineage>
</organism>
<dbReference type="GO" id="GO:0016787">
    <property type="term" value="F:hydrolase activity"/>
    <property type="evidence" value="ECO:0007669"/>
    <property type="project" value="UniProtKB-KW"/>
</dbReference>
<evidence type="ECO:0000313" key="4">
    <source>
        <dbReference type="EMBL" id="KAH7078405.1"/>
    </source>
</evidence>
<dbReference type="OrthoDB" id="2094269at2759"/>
<feature type="region of interest" description="Disordered" evidence="2">
    <location>
        <begin position="92"/>
        <end position="111"/>
    </location>
</feature>
<evidence type="ECO:0000313" key="5">
    <source>
        <dbReference type="Proteomes" id="UP000813461"/>
    </source>
</evidence>
<dbReference type="Pfam" id="PF03959">
    <property type="entry name" value="FSH1"/>
    <property type="match status" value="1"/>
</dbReference>
<proteinExistence type="predicted"/>
<dbReference type="AlphaFoldDB" id="A0A8K0R0U1"/>
<keyword evidence="5" id="KW-1185">Reference proteome</keyword>
<dbReference type="EMBL" id="JAGMVJ010000017">
    <property type="protein sequence ID" value="KAH7078405.1"/>
    <property type="molecule type" value="Genomic_DNA"/>
</dbReference>
<gene>
    <name evidence="4" type="ORF">FB567DRAFT_135064</name>
</gene>
<dbReference type="PANTHER" id="PTHR48070">
    <property type="entry name" value="ESTERASE OVCA2"/>
    <property type="match status" value="1"/>
</dbReference>
<evidence type="ECO:0000259" key="3">
    <source>
        <dbReference type="Pfam" id="PF03959"/>
    </source>
</evidence>
<dbReference type="PANTHER" id="PTHR48070:SF6">
    <property type="entry name" value="ESTERASE OVCA2"/>
    <property type="match status" value="1"/>
</dbReference>
<accession>A0A8K0R0U1</accession>